<dbReference type="PANTHER" id="PTHR30451:SF5">
    <property type="entry name" value="SLR0019 PROTEIN"/>
    <property type="match status" value="1"/>
</dbReference>
<feature type="domain" description="PapC-like C-terminal" evidence="3">
    <location>
        <begin position="729"/>
        <end position="790"/>
    </location>
</feature>
<accession>A0A1H7FTX2</accession>
<keyword evidence="1" id="KW-0812">Transmembrane</keyword>
<reference evidence="5" key="1">
    <citation type="submission" date="2016-10" db="EMBL/GenBank/DDBJ databases">
        <authorList>
            <person name="Varghese N."/>
            <person name="Submissions S."/>
        </authorList>
    </citation>
    <scope>NUCLEOTIDE SEQUENCE [LARGE SCALE GENOMIC DNA]</scope>
    <source>
        <strain evidence="5">LMG 26416</strain>
    </source>
</reference>
<evidence type="ECO:0000256" key="1">
    <source>
        <dbReference type="RuleBase" id="RU003884"/>
    </source>
</evidence>
<dbReference type="InterPro" id="IPR018030">
    <property type="entry name" value="Fimbrial_membr_usher_CS"/>
</dbReference>
<feature type="signal peptide" evidence="2">
    <location>
        <begin position="1"/>
        <end position="34"/>
    </location>
</feature>
<comment type="similarity">
    <text evidence="1">Belongs to the fimbrial export usher family.</text>
</comment>
<sequence length="805" mass="86899">MLSAPVRRTTNRSAFAARLAITVCVACCADVALAANGRSMPEPPHAMPVADRATLYLELVVNHVPSGRVVPVDYRNGRYYVPTAELVASGVRVPDTAGPQIAADAIDRVSAVYDENAQQLQFDVPADWLPTRVYGTEAVYEHQRAVSSLGALFNYDALATDSPHGGGSYVAAWLEQRVFDGFGFVSNTGSYRRYWKGGGYDPLGNRYVRYDTVWRYDDEDRLLSYGAGDLVTGALAWTSAVRLGGVQIARNFGLRPDLVTWPLPQYSGEAAVPSAVDLFINGFKASTTDVQPGPYTINNVPFINGAGQATVVTTDALGRQTTVSVPFYVTSTMLKPGLADFSLSVGALRRQYGIASADYGRPAASGSLRYGVSNGFTLETHAEGAGPFRQLGIGANLAPGRWGTLNVASALSRHRADSGHQHSAGYTYYSGLFGVAAQHVARSRRYMDLARYATLDGRARRDDVTILDAAQIRHSSQLTGSLTFGRQGSIGAGYFDVSRYDGGRVRLVNLSYTRPLWRGASLYASANRSLGDAGYAAQVQVMLPLGRTSGNVTADATRDRGGRYTERVTYSRAGPTEGGFDWNLAYAGGASRYRQADLGWRGQHFQTQGGVYGESGRYTRWGELSGSLVMMDRALFAANRVSDAFVLVSTDGHAGVPVYYENQMRGVTDGGGHLMVPSVASWYRGRFAIDPLELPASVQTPKVEDYLTVRQNSGALLRFPVQRIVAANVRLVDGEGRPLPKGSIVKQLDNGQQGFVGWDGVVYLEELGAHNRIEAALPDGRACTAAFDMDPRADDVARIGPLDCR</sequence>
<dbReference type="Pfam" id="PF00577">
    <property type="entry name" value="Usher"/>
    <property type="match status" value="1"/>
</dbReference>
<keyword evidence="2" id="KW-0732">Signal</keyword>
<evidence type="ECO:0000313" key="4">
    <source>
        <dbReference type="EMBL" id="SEK29361.1"/>
    </source>
</evidence>
<dbReference type="AlphaFoldDB" id="A0A1H7FTX2"/>
<dbReference type="EMBL" id="FOAJ01000001">
    <property type="protein sequence ID" value="SEK29361.1"/>
    <property type="molecule type" value="Genomic_DNA"/>
</dbReference>
<name>A0A1H7FTX2_9BURK</name>
<dbReference type="Gene3D" id="2.60.40.3110">
    <property type="match status" value="1"/>
</dbReference>
<protein>
    <submittedName>
        <fullName evidence="4">Outer membrane usher protein</fullName>
    </submittedName>
</protein>
<dbReference type="InterPro" id="IPR025949">
    <property type="entry name" value="PapC-like_C"/>
</dbReference>
<dbReference type="STRING" id="416943.SAMN05445871_5772"/>
<dbReference type="Gene3D" id="2.60.40.2610">
    <property type="entry name" value="Outer membrane usher protein FimD, plug domain"/>
    <property type="match status" value="1"/>
</dbReference>
<comment type="subcellular location">
    <subcellularLocation>
        <location evidence="1">Cell outer membrane</location>
        <topology evidence="1">Multi-pass membrane protein</topology>
    </subcellularLocation>
</comment>
<keyword evidence="1" id="KW-0472">Membrane</keyword>
<dbReference type="InterPro" id="IPR043142">
    <property type="entry name" value="PapC-like_C_sf"/>
</dbReference>
<dbReference type="Proteomes" id="UP000199120">
    <property type="component" value="Unassembled WGS sequence"/>
</dbReference>
<gene>
    <name evidence="4" type="ORF">SAMN05192542_101472</name>
</gene>
<dbReference type="InterPro" id="IPR000015">
    <property type="entry name" value="Fimb_usher"/>
</dbReference>
<dbReference type="InterPro" id="IPR042186">
    <property type="entry name" value="FimD_plug_dom"/>
</dbReference>
<organism evidence="4 5">
    <name type="scientific">Paraburkholderia caballeronis</name>
    <dbReference type="NCBI Taxonomy" id="416943"/>
    <lineage>
        <taxon>Bacteria</taxon>
        <taxon>Pseudomonadati</taxon>
        <taxon>Pseudomonadota</taxon>
        <taxon>Betaproteobacteria</taxon>
        <taxon>Burkholderiales</taxon>
        <taxon>Burkholderiaceae</taxon>
        <taxon>Paraburkholderia</taxon>
    </lineage>
</organism>
<proteinExistence type="inferred from homology"/>
<keyword evidence="1" id="KW-0998">Cell outer membrane</keyword>
<dbReference type="Gene3D" id="2.60.40.2070">
    <property type="match status" value="1"/>
</dbReference>
<dbReference type="PROSITE" id="PS01151">
    <property type="entry name" value="FIMBRIAL_USHER"/>
    <property type="match status" value="1"/>
</dbReference>
<dbReference type="GO" id="GO:0015473">
    <property type="term" value="F:fimbrial usher porin activity"/>
    <property type="evidence" value="ECO:0007669"/>
    <property type="project" value="InterPro"/>
</dbReference>
<keyword evidence="1" id="KW-0813">Transport</keyword>
<dbReference type="GO" id="GO:0009279">
    <property type="term" value="C:cell outer membrane"/>
    <property type="evidence" value="ECO:0007669"/>
    <property type="project" value="UniProtKB-SubCell"/>
</dbReference>
<keyword evidence="1" id="KW-1029">Fimbrium biogenesis</keyword>
<dbReference type="GO" id="GO:0009297">
    <property type="term" value="P:pilus assembly"/>
    <property type="evidence" value="ECO:0007669"/>
    <property type="project" value="InterPro"/>
</dbReference>
<dbReference type="PANTHER" id="PTHR30451">
    <property type="entry name" value="OUTER MEMBRANE USHER PROTEIN"/>
    <property type="match status" value="1"/>
</dbReference>
<feature type="chain" id="PRO_5030028901" evidence="2">
    <location>
        <begin position="35"/>
        <end position="805"/>
    </location>
</feature>
<dbReference type="Pfam" id="PF13953">
    <property type="entry name" value="PapC_C"/>
    <property type="match status" value="1"/>
</dbReference>
<evidence type="ECO:0000259" key="3">
    <source>
        <dbReference type="Pfam" id="PF13953"/>
    </source>
</evidence>
<evidence type="ECO:0000256" key="2">
    <source>
        <dbReference type="SAM" id="SignalP"/>
    </source>
</evidence>
<evidence type="ECO:0000313" key="5">
    <source>
        <dbReference type="Proteomes" id="UP000199120"/>
    </source>
</evidence>
<keyword evidence="5" id="KW-1185">Reference proteome</keyword>